<dbReference type="EMBL" id="JAGQDG010000001">
    <property type="protein sequence ID" value="MBQ0934355.1"/>
    <property type="molecule type" value="Genomic_DNA"/>
</dbReference>
<evidence type="ECO:0000313" key="2">
    <source>
        <dbReference type="Proteomes" id="UP000672097"/>
    </source>
</evidence>
<keyword evidence="2" id="KW-1185">Reference proteome</keyword>
<name>A0ABS5DT77_9BURK</name>
<gene>
    <name evidence="1" type="ORF">KAK11_03365</name>
</gene>
<reference evidence="1 2" key="1">
    <citation type="submission" date="2021-04" db="EMBL/GenBank/DDBJ databases">
        <title>The genome sequence of type strain Ideonella paludis KCTC 32238.</title>
        <authorList>
            <person name="Liu Y."/>
        </authorList>
    </citation>
    <scope>NUCLEOTIDE SEQUENCE [LARGE SCALE GENOMIC DNA]</scope>
    <source>
        <strain evidence="1 2">KCTC 32238</strain>
    </source>
</reference>
<accession>A0ABS5DT77</accession>
<proteinExistence type="predicted"/>
<protein>
    <submittedName>
        <fullName evidence="1">Uncharacterized protein</fullName>
    </submittedName>
</protein>
<dbReference type="RefSeq" id="WP_210806130.1">
    <property type="nucleotide sequence ID" value="NZ_JAGQDG010000001.1"/>
</dbReference>
<dbReference type="Proteomes" id="UP000672097">
    <property type="component" value="Unassembled WGS sequence"/>
</dbReference>
<organism evidence="1 2">
    <name type="scientific">Ideonella paludis</name>
    <dbReference type="NCBI Taxonomy" id="1233411"/>
    <lineage>
        <taxon>Bacteria</taxon>
        <taxon>Pseudomonadati</taxon>
        <taxon>Pseudomonadota</taxon>
        <taxon>Betaproteobacteria</taxon>
        <taxon>Burkholderiales</taxon>
        <taxon>Sphaerotilaceae</taxon>
        <taxon>Ideonella</taxon>
    </lineage>
</organism>
<dbReference type="Gene3D" id="3.10.450.610">
    <property type="match status" value="1"/>
</dbReference>
<comment type="caution">
    <text evidence="1">The sequence shown here is derived from an EMBL/GenBank/DDBJ whole genome shotgun (WGS) entry which is preliminary data.</text>
</comment>
<evidence type="ECO:0000313" key="1">
    <source>
        <dbReference type="EMBL" id="MBQ0934355.1"/>
    </source>
</evidence>
<sequence>MWAEQGNTPGAGLAWDWVQIGSGVLAMANPMCVVTNLRLVSESGDVLSVNESALYYNRLVCALPWQDEVWRLLNAA</sequence>